<keyword evidence="3" id="KW-0472">Membrane</keyword>
<evidence type="ECO:0000313" key="4">
    <source>
        <dbReference type="EMBL" id="ELW68570.1"/>
    </source>
</evidence>
<dbReference type="AlphaFoldDB" id="L9L048"/>
<feature type="region of interest" description="Disordered" evidence="2">
    <location>
        <begin position="147"/>
        <end position="204"/>
    </location>
</feature>
<reference evidence="5" key="2">
    <citation type="journal article" date="2013" name="Nat. Commun.">
        <title>Genome of the Chinese tree shrew.</title>
        <authorList>
            <person name="Fan Y."/>
            <person name="Huang Z.Y."/>
            <person name="Cao C.C."/>
            <person name="Chen C.S."/>
            <person name="Chen Y.X."/>
            <person name="Fan D.D."/>
            <person name="He J."/>
            <person name="Hou H.L."/>
            <person name="Hu L."/>
            <person name="Hu X.T."/>
            <person name="Jiang X.T."/>
            <person name="Lai R."/>
            <person name="Lang Y.S."/>
            <person name="Liang B."/>
            <person name="Liao S.G."/>
            <person name="Mu D."/>
            <person name="Ma Y.Y."/>
            <person name="Niu Y.Y."/>
            <person name="Sun X.Q."/>
            <person name="Xia J.Q."/>
            <person name="Xiao J."/>
            <person name="Xiong Z.Q."/>
            <person name="Xu L."/>
            <person name="Yang L."/>
            <person name="Zhang Y."/>
            <person name="Zhao W."/>
            <person name="Zhao X.D."/>
            <person name="Zheng Y.T."/>
            <person name="Zhou J.M."/>
            <person name="Zhu Y.B."/>
            <person name="Zhang G.J."/>
            <person name="Wang J."/>
            <person name="Yao Y.G."/>
        </authorList>
    </citation>
    <scope>NUCLEOTIDE SEQUENCE [LARGE SCALE GENOMIC DNA]</scope>
</reference>
<keyword evidence="3" id="KW-1133">Transmembrane helix</keyword>
<feature type="region of interest" description="Disordered" evidence="2">
    <location>
        <begin position="44"/>
        <end position="135"/>
    </location>
</feature>
<keyword evidence="3" id="KW-0812">Transmembrane</keyword>
<dbReference type="Proteomes" id="UP000011518">
    <property type="component" value="Unassembled WGS sequence"/>
</dbReference>
<evidence type="ECO:0000256" key="3">
    <source>
        <dbReference type="SAM" id="Phobius"/>
    </source>
</evidence>
<accession>L9L048</accession>
<evidence type="ECO:0000313" key="5">
    <source>
        <dbReference type="Proteomes" id="UP000011518"/>
    </source>
</evidence>
<dbReference type="InterPro" id="IPR052310">
    <property type="entry name" value="Kelch/BTB_domain_protein"/>
</dbReference>
<feature type="transmembrane region" description="Helical" evidence="3">
    <location>
        <begin position="20"/>
        <end position="38"/>
    </location>
</feature>
<feature type="compositionally biased region" description="Basic and acidic residues" evidence="2">
    <location>
        <begin position="113"/>
        <end position="124"/>
    </location>
</feature>
<evidence type="ECO:0000256" key="1">
    <source>
        <dbReference type="ARBA" id="ARBA00022737"/>
    </source>
</evidence>
<dbReference type="PANTHER" id="PTHR45972">
    <property type="entry name" value="BTB_2 DOMAIN-CONTAINING PROTEIN"/>
    <property type="match status" value="1"/>
</dbReference>
<dbReference type="PANTHER" id="PTHR45972:SF1">
    <property type="entry name" value="KELCH DOMAIN-CONTAINING PROTEIN 7A"/>
    <property type="match status" value="1"/>
</dbReference>
<dbReference type="CDD" id="cd18484">
    <property type="entry name" value="BACK_KBTBD11_CMLAP"/>
    <property type="match status" value="1"/>
</dbReference>
<dbReference type="FunCoup" id="L9L048">
    <property type="interactions" value="2"/>
</dbReference>
<dbReference type="eggNOG" id="KOG1072">
    <property type="taxonomic scope" value="Eukaryota"/>
</dbReference>
<evidence type="ECO:0000256" key="2">
    <source>
        <dbReference type="SAM" id="MobiDB-lite"/>
    </source>
</evidence>
<name>L9L048_TUPCH</name>
<dbReference type="STRING" id="246437.L9L048"/>
<organism evidence="4 5">
    <name type="scientific">Tupaia chinensis</name>
    <name type="common">Chinese tree shrew</name>
    <name type="synonym">Tupaia belangeri chinensis</name>
    <dbReference type="NCBI Taxonomy" id="246437"/>
    <lineage>
        <taxon>Eukaryota</taxon>
        <taxon>Metazoa</taxon>
        <taxon>Chordata</taxon>
        <taxon>Craniata</taxon>
        <taxon>Vertebrata</taxon>
        <taxon>Euteleostomi</taxon>
        <taxon>Mammalia</taxon>
        <taxon>Eutheria</taxon>
        <taxon>Euarchontoglires</taxon>
        <taxon>Scandentia</taxon>
        <taxon>Tupaiidae</taxon>
        <taxon>Tupaia</taxon>
    </lineage>
</organism>
<protein>
    <submittedName>
        <fullName evidence="4">Kelch domain-containing protein 7A</fullName>
    </submittedName>
</protein>
<keyword evidence="5" id="KW-1185">Reference proteome</keyword>
<dbReference type="InParanoid" id="L9L048"/>
<sequence>MLSRGAEPQAWHLDMQLTGKVVLTAAALLLVTAAYRLYRSRPARAPLRGGDTQTEAKQEAEGSGQPAIPGASPGALHGRPRRRRRASRETEAPLGCSWENPGSPCILTVGATSRDEKSERKGPGKEPGSQGLDSEWVLPRCHSQHARTAVGGKLDPPQNPHLGSEPQCSLTGLAASADSSCVWGDPVPWPDEGPPEQPGPGELESPLRHCMVPTEGSSDMNQSWVFTHMTGVSREEVGALQAASDMGLALHQHEGATDASYTFSSVARVQMEENFIQKVEGSGPRLKALGTHLDLGNCYEVLTLAKRQNLETLKEAAYKVMSDNYLQVLRSPDIYGCLSGAERELILQRRLRGRKYLVVADCAAVDNVIYCVGRQRMLSFLADYISPRFVPDELQSFPSPQGTLLPTVLTLPTPDVPQTRV</sequence>
<reference evidence="5" key="1">
    <citation type="submission" date="2012-07" db="EMBL/GenBank/DDBJ databases">
        <title>Genome of the Chinese tree shrew, a rising model animal genetically related to primates.</title>
        <authorList>
            <person name="Zhang G."/>
            <person name="Fan Y."/>
            <person name="Yao Y."/>
            <person name="Huang Z."/>
        </authorList>
    </citation>
    <scope>NUCLEOTIDE SEQUENCE [LARGE SCALE GENOMIC DNA]</scope>
</reference>
<dbReference type="EMBL" id="KB320563">
    <property type="protein sequence ID" value="ELW68570.1"/>
    <property type="molecule type" value="Genomic_DNA"/>
</dbReference>
<gene>
    <name evidence="4" type="ORF">TREES_T100008766</name>
</gene>
<feature type="compositionally biased region" description="Pro residues" evidence="2">
    <location>
        <begin position="187"/>
        <end position="198"/>
    </location>
</feature>
<keyword evidence="1" id="KW-0677">Repeat</keyword>
<proteinExistence type="predicted"/>